<feature type="domain" description="Thioesterase" evidence="1">
    <location>
        <begin position="64"/>
        <end position="140"/>
    </location>
</feature>
<dbReference type="Proteomes" id="UP001379235">
    <property type="component" value="Unassembled WGS sequence"/>
</dbReference>
<evidence type="ECO:0000313" key="2">
    <source>
        <dbReference type="EMBL" id="MEJ6008919.1"/>
    </source>
</evidence>
<proteinExistence type="predicted"/>
<name>A0ABU8S5Y2_9SPHN</name>
<sequence>MTDAAQPVHMRCEPDPANPGWLVYELGPESAYNRAVLGNFLCRREGDTCRVRLPIQPHHVNSAGRIHGGIVLGLVDVGMFTGAYVLCGIEPAGAVSVDLQCQFISPGDGKRPLDLVVEVLRETGRLIFLRGKLVQDDDLVASFSSIGRKPTRRP</sequence>
<dbReference type="SUPFAM" id="SSF54637">
    <property type="entry name" value="Thioesterase/thiol ester dehydrase-isomerase"/>
    <property type="match status" value="1"/>
</dbReference>
<dbReference type="EC" id="3.1.2.-" evidence="2"/>
<keyword evidence="3" id="KW-1185">Reference proteome</keyword>
<dbReference type="RefSeq" id="WP_339964604.1">
    <property type="nucleotide sequence ID" value="NZ_JBBHJY010000001.1"/>
</dbReference>
<evidence type="ECO:0000313" key="3">
    <source>
        <dbReference type="Proteomes" id="UP001379235"/>
    </source>
</evidence>
<dbReference type="Gene3D" id="3.10.129.10">
    <property type="entry name" value="Hotdog Thioesterase"/>
    <property type="match status" value="1"/>
</dbReference>
<gene>
    <name evidence="2" type="ORF">WG900_03185</name>
</gene>
<reference evidence="2 3" key="1">
    <citation type="submission" date="2024-03" db="EMBL/GenBank/DDBJ databases">
        <authorList>
            <person name="Jo J.-H."/>
        </authorList>
    </citation>
    <scope>NUCLEOTIDE SEQUENCE [LARGE SCALE GENOMIC DNA]</scope>
    <source>
        <strain evidence="2 3">AS3R-12</strain>
    </source>
</reference>
<organism evidence="2 3">
    <name type="scientific">Novosphingobium aquae</name>
    <dbReference type="NCBI Taxonomy" id="3133435"/>
    <lineage>
        <taxon>Bacteria</taxon>
        <taxon>Pseudomonadati</taxon>
        <taxon>Pseudomonadota</taxon>
        <taxon>Alphaproteobacteria</taxon>
        <taxon>Sphingomonadales</taxon>
        <taxon>Sphingomonadaceae</taxon>
        <taxon>Novosphingobium</taxon>
    </lineage>
</organism>
<dbReference type="InterPro" id="IPR029069">
    <property type="entry name" value="HotDog_dom_sf"/>
</dbReference>
<accession>A0ABU8S5Y2</accession>
<dbReference type="InterPro" id="IPR006683">
    <property type="entry name" value="Thioestr_dom"/>
</dbReference>
<dbReference type="Pfam" id="PF03061">
    <property type="entry name" value="4HBT"/>
    <property type="match status" value="1"/>
</dbReference>
<protein>
    <submittedName>
        <fullName evidence="2">PaaI family thioesterase</fullName>
        <ecNumber evidence="2">3.1.2.-</ecNumber>
    </submittedName>
</protein>
<dbReference type="EMBL" id="JBBHJY010000001">
    <property type="protein sequence ID" value="MEJ6008919.1"/>
    <property type="molecule type" value="Genomic_DNA"/>
</dbReference>
<dbReference type="CDD" id="cd03443">
    <property type="entry name" value="PaaI_thioesterase"/>
    <property type="match status" value="1"/>
</dbReference>
<dbReference type="GO" id="GO:0016787">
    <property type="term" value="F:hydrolase activity"/>
    <property type="evidence" value="ECO:0007669"/>
    <property type="project" value="UniProtKB-KW"/>
</dbReference>
<keyword evidence="2" id="KW-0378">Hydrolase</keyword>
<comment type="caution">
    <text evidence="2">The sequence shown here is derived from an EMBL/GenBank/DDBJ whole genome shotgun (WGS) entry which is preliminary data.</text>
</comment>
<evidence type="ECO:0000259" key="1">
    <source>
        <dbReference type="Pfam" id="PF03061"/>
    </source>
</evidence>